<dbReference type="OrthoDB" id="9815923at2"/>
<dbReference type="PROSITE" id="PS50005">
    <property type="entry name" value="TPR"/>
    <property type="match status" value="2"/>
</dbReference>
<dbReference type="PANTHER" id="PTHR43630:SF2">
    <property type="entry name" value="GLYCOSYLTRANSFERASE"/>
    <property type="match status" value="1"/>
</dbReference>
<dbReference type="Gene3D" id="1.25.40.10">
    <property type="entry name" value="Tetratricopeptide repeat domain"/>
    <property type="match status" value="1"/>
</dbReference>
<dbReference type="SMART" id="SM00028">
    <property type="entry name" value="TPR"/>
    <property type="match status" value="3"/>
</dbReference>
<organism evidence="3 4">
    <name type="scientific">Vagococcus salmoninarum</name>
    <dbReference type="NCBI Taxonomy" id="2739"/>
    <lineage>
        <taxon>Bacteria</taxon>
        <taxon>Bacillati</taxon>
        <taxon>Bacillota</taxon>
        <taxon>Bacilli</taxon>
        <taxon>Lactobacillales</taxon>
        <taxon>Enterococcaceae</taxon>
        <taxon>Vagococcus</taxon>
    </lineage>
</organism>
<keyword evidence="1" id="KW-0802">TPR repeat</keyword>
<feature type="repeat" description="TPR" evidence="1">
    <location>
        <begin position="262"/>
        <end position="295"/>
    </location>
</feature>
<dbReference type="SUPFAM" id="SSF48452">
    <property type="entry name" value="TPR-like"/>
    <property type="match status" value="1"/>
</dbReference>
<dbReference type="InterPro" id="IPR029044">
    <property type="entry name" value="Nucleotide-diphossugar_trans"/>
</dbReference>
<name>A0A429ZW31_9ENTE</name>
<proteinExistence type="predicted"/>
<dbReference type="Pfam" id="PF00535">
    <property type="entry name" value="Glycos_transf_2"/>
    <property type="match status" value="1"/>
</dbReference>
<sequence>MSLGLCLMMKNEEAYLSEFFETSKKYVDTGSTDQSLAIAKKYTTNIWHKSFTNDFSEMRNDLLAKTETEWLIFLDADELLAAEMWEQLRSLISNSHRLVGIGGFKLIRYNFFATGGWYTDMVLKLFLNDKNFKYSKKVTERIEPAILAQGYQVLDSQIMMNHLGHLRPFAERQGKSLTYIRLLKEELAENPHHTLNYSRLVLIERNTGSLAEGLVHSKLGVTSQPDNVIANTFHGHLLRATGDAEGALRYYQRAREQSKTPGLSENMIGLVYLSEGNYSQALTYFEKAYQENQHFPHILVNLGLVHFFQEDYALALNCFETVAKANPYFLQREALGILEFDPYKSLHYETIANYWGLESYIRVCEGELRKG</sequence>
<accession>A0A429ZW31</accession>
<dbReference type="Gene3D" id="3.90.550.10">
    <property type="entry name" value="Spore Coat Polysaccharide Biosynthesis Protein SpsA, Chain A"/>
    <property type="match status" value="1"/>
</dbReference>
<dbReference type="EMBL" id="NGJU01000001">
    <property type="protein sequence ID" value="RST97875.1"/>
    <property type="molecule type" value="Genomic_DNA"/>
</dbReference>
<keyword evidence="4" id="KW-1185">Reference proteome</keyword>
<dbReference type="Pfam" id="PF14559">
    <property type="entry name" value="TPR_19"/>
    <property type="match status" value="1"/>
</dbReference>
<comment type="caution">
    <text evidence="3">The sequence shown here is derived from an EMBL/GenBank/DDBJ whole genome shotgun (WGS) entry which is preliminary data.</text>
</comment>
<dbReference type="Proteomes" id="UP000287239">
    <property type="component" value="Unassembled WGS sequence"/>
</dbReference>
<evidence type="ECO:0000259" key="2">
    <source>
        <dbReference type="Pfam" id="PF00535"/>
    </source>
</evidence>
<dbReference type="GeneID" id="98566905"/>
<reference evidence="3 4" key="1">
    <citation type="submission" date="2017-05" db="EMBL/GenBank/DDBJ databases">
        <title>Vagococcus spp. assemblies.</title>
        <authorList>
            <person name="Gulvik C.A."/>
        </authorList>
    </citation>
    <scope>NUCLEOTIDE SEQUENCE [LARGE SCALE GENOMIC DNA]</scope>
    <source>
        <strain evidence="3 4">NCFB 2777</strain>
    </source>
</reference>
<dbReference type="SUPFAM" id="SSF53448">
    <property type="entry name" value="Nucleotide-diphospho-sugar transferases"/>
    <property type="match status" value="1"/>
</dbReference>
<feature type="repeat" description="TPR" evidence="1">
    <location>
        <begin position="296"/>
        <end position="329"/>
    </location>
</feature>
<dbReference type="PANTHER" id="PTHR43630">
    <property type="entry name" value="POLY-BETA-1,6-N-ACETYL-D-GLUCOSAMINE SYNTHASE"/>
    <property type="match status" value="1"/>
</dbReference>
<dbReference type="RefSeq" id="WP_126777998.1">
    <property type="nucleotide sequence ID" value="NZ_NGJU01000001.1"/>
</dbReference>
<evidence type="ECO:0000313" key="4">
    <source>
        <dbReference type="Proteomes" id="UP000287239"/>
    </source>
</evidence>
<dbReference type="InterPro" id="IPR011990">
    <property type="entry name" value="TPR-like_helical_dom_sf"/>
</dbReference>
<evidence type="ECO:0000256" key="1">
    <source>
        <dbReference type="PROSITE-ProRule" id="PRU00339"/>
    </source>
</evidence>
<dbReference type="InterPro" id="IPR019734">
    <property type="entry name" value="TPR_rpt"/>
</dbReference>
<dbReference type="InterPro" id="IPR001173">
    <property type="entry name" value="Glyco_trans_2-like"/>
</dbReference>
<evidence type="ECO:0000313" key="3">
    <source>
        <dbReference type="EMBL" id="RST97875.1"/>
    </source>
</evidence>
<dbReference type="AlphaFoldDB" id="A0A429ZW31"/>
<feature type="domain" description="Glycosyltransferase 2-like" evidence="2">
    <location>
        <begin position="9"/>
        <end position="103"/>
    </location>
</feature>
<gene>
    <name evidence="3" type="ORF">CBF35_00870</name>
</gene>
<protein>
    <recommendedName>
        <fullName evidence="2">Glycosyltransferase 2-like domain-containing protein</fullName>
    </recommendedName>
</protein>